<keyword evidence="1" id="KW-0732">Signal</keyword>
<reference evidence="2 3" key="1">
    <citation type="submission" date="2016-07" db="EMBL/GenBank/DDBJ databases">
        <title>Pervasive Adenine N6-methylation of Active Genes in Fungi.</title>
        <authorList>
            <consortium name="DOE Joint Genome Institute"/>
            <person name="Mondo S.J."/>
            <person name="Dannebaum R.O."/>
            <person name="Kuo R.C."/>
            <person name="Labutti K."/>
            <person name="Haridas S."/>
            <person name="Kuo A."/>
            <person name="Salamov A."/>
            <person name="Ahrendt S.R."/>
            <person name="Lipzen A."/>
            <person name="Sullivan W."/>
            <person name="Andreopoulos W.B."/>
            <person name="Clum A."/>
            <person name="Lindquist E."/>
            <person name="Daum C."/>
            <person name="Ramamoorthy G.K."/>
            <person name="Gryganskyi A."/>
            <person name="Culley D."/>
            <person name="Magnuson J.K."/>
            <person name="James T.Y."/>
            <person name="O'Malley M.A."/>
            <person name="Stajich J.E."/>
            <person name="Spatafora J.W."/>
            <person name="Visel A."/>
            <person name="Grigoriev I.V."/>
        </authorList>
    </citation>
    <scope>NUCLEOTIDE SEQUENCE [LARGE SCALE GENOMIC DNA]</scope>
    <source>
        <strain evidence="2 3">NRRL 3301</strain>
    </source>
</reference>
<dbReference type="EMBL" id="MCGT01000031">
    <property type="protein sequence ID" value="ORX48064.1"/>
    <property type="molecule type" value="Genomic_DNA"/>
</dbReference>
<dbReference type="Proteomes" id="UP000242146">
    <property type="component" value="Unassembled WGS sequence"/>
</dbReference>
<accession>A0A1X2G939</accession>
<proteinExistence type="predicted"/>
<keyword evidence="3" id="KW-1185">Reference proteome</keyword>
<feature type="signal peptide" evidence="1">
    <location>
        <begin position="1"/>
        <end position="24"/>
    </location>
</feature>
<feature type="chain" id="PRO_5012642938" evidence="1">
    <location>
        <begin position="25"/>
        <end position="76"/>
    </location>
</feature>
<evidence type="ECO:0000256" key="1">
    <source>
        <dbReference type="SAM" id="SignalP"/>
    </source>
</evidence>
<dbReference type="AlphaFoldDB" id="A0A1X2G939"/>
<organism evidence="2 3">
    <name type="scientific">Hesseltinella vesiculosa</name>
    <dbReference type="NCBI Taxonomy" id="101127"/>
    <lineage>
        <taxon>Eukaryota</taxon>
        <taxon>Fungi</taxon>
        <taxon>Fungi incertae sedis</taxon>
        <taxon>Mucoromycota</taxon>
        <taxon>Mucoromycotina</taxon>
        <taxon>Mucoromycetes</taxon>
        <taxon>Mucorales</taxon>
        <taxon>Cunninghamellaceae</taxon>
        <taxon>Hesseltinella</taxon>
    </lineage>
</organism>
<evidence type="ECO:0000313" key="2">
    <source>
        <dbReference type="EMBL" id="ORX48064.1"/>
    </source>
</evidence>
<gene>
    <name evidence="2" type="ORF">DM01DRAFT_1338895</name>
</gene>
<evidence type="ECO:0000313" key="3">
    <source>
        <dbReference type="Proteomes" id="UP000242146"/>
    </source>
</evidence>
<name>A0A1X2G939_9FUNG</name>
<protein>
    <submittedName>
        <fullName evidence="2">Uncharacterized protein</fullName>
    </submittedName>
</protein>
<sequence length="76" mass="8147">MSSIPVVLIIVISSITSVSNILEALPLPPLVTLSAFLSGRHRSLARPLNQGLPILPPFALATSTLSFCYNLARDNF</sequence>
<comment type="caution">
    <text evidence="2">The sequence shown here is derived from an EMBL/GenBank/DDBJ whole genome shotgun (WGS) entry which is preliminary data.</text>
</comment>